<evidence type="ECO:0000313" key="4">
    <source>
        <dbReference type="Proteomes" id="UP000093737"/>
    </source>
</evidence>
<dbReference type="Proteomes" id="UP000093748">
    <property type="component" value="Unassembled WGS sequence"/>
</dbReference>
<dbReference type="InterPro" id="IPR010982">
    <property type="entry name" value="Lambda_DNA-bd_dom_sf"/>
</dbReference>
<reference evidence="2" key="3">
    <citation type="submission" date="2016-06" db="EMBL/GenBank/DDBJ databases">
        <authorList>
            <person name="Kjaerup R.B."/>
            <person name="Dalgaard T.S."/>
            <person name="Juul-Madsen H.R."/>
        </authorList>
    </citation>
    <scope>NUCLEOTIDE SEQUENCE</scope>
    <source>
        <strain evidence="2">R7ANS::ICEMlSym2042</strain>
    </source>
</reference>
<dbReference type="EMBL" id="LYTK01000004">
    <property type="protein sequence ID" value="OBQ70281.1"/>
    <property type="molecule type" value="Genomic_DNA"/>
</dbReference>
<evidence type="ECO:0000313" key="2">
    <source>
        <dbReference type="EMBL" id="OBP78354.1"/>
    </source>
</evidence>
<name>A0A1A5IGK8_RHILI</name>
<dbReference type="PROSITE" id="PS50943">
    <property type="entry name" value="HTH_CROC1"/>
    <property type="match status" value="1"/>
</dbReference>
<gene>
    <name evidence="3" type="ORF">A8145_28420</name>
    <name evidence="2" type="ORF">BAE39_30060</name>
</gene>
<reference evidence="3 4" key="1">
    <citation type="submission" date="2016-05" db="EMBL/GenBank/DDBJ databases">
        <authorList>
            <person name="Ramsay J.P."/>
        </authorList>
    </citation>
    <scope>NUCLEOTIDE SEQUENCE [LARGE SCALE GENOMIC DNA]</scope>
    <source>
        <strain evidence="3 4">NZP2042</strain>
    </source>
</reference>
<dbReference type="InterPro" id="IPR001387">
    <property type="entry name" value="Cro/C1-type_HTH"/>
</dbReference>
<evidence type="ECO:0000313" key="5">
    <source>
        <dbReference type="Proteomes" id="UP000093748"/>
    </source>
</evidence>
<dbReference type="CDD" id="cd00093">
    <property type="entry name" value="HTH_XRE"/>
    <property type="match status" value="1"/>
</dbReference>
<dbReference type="AlphaFoldDB" id="A0A1A5IGK8"/>
<dbReference type="Proteomes" id="UP000093737">
    <property type="component" value="Unassembled WGS sequence"/>
</dbReference>
<evidence type="ECO:0000259" key="1">
    <source>
        <dbReference type="PROSITE" id="PS50943"/>
    </source>
</evidence>
<comment type="caution">
    <text evidence="2">The sequence shown here is derived from an EMBL/GenBank/DDBJ whole genome shotgun (WGS) entry which is preliminary data.</text>
</comment>
<proteinExistence type="predicted"/>
<organism evidence="2 5">
    <name type="scientific">Rhizobium loti</name>
    <name type="common">Mesorhizobium loti</name>
    <dbReference type="NCBI Taxonomy" id="381"/>
    <lineage>
        <taxon>Bacteria</taxon>
        <taxon>Pseudomonadati</taxon>
        <taxon>Pseudomonadota</taxon>
        <taxon>Alphaproteobacteria</taxon>
        <taxon>Hyphomicrobiales</taxon>
        <taxon>Phyllobacteriaceae</taxon>
        <taxon>Mesorhizobium</taxon>
    </lineage>
</organism>
<evidence type="ECO:0000313" key="3">
    <source>
        <dbReference type="EMBL" id="OBQ70281.1"/>
    </source>
</evidence>
<dbReference type="SUPFAM" id="SSF47413">
    <property type="entry name" value="lambda repressor-like DNA-binding domains"/>
    <property type="match status" value="1"/>
</dbReference>
<sequence length="66" mass="7558">MEMRKLVGQNARRIRRRSSLAEISSFSQQYISGPEKGKRSPTIVTLYKLAQALRATSIWCDLTDQD</sequence>
<feature type="domain" description="HTH cro/C1-type" evidence="1">
    <location>
        <begin position="20"/>
        <end position="60"/>
    </location>
</feature>
<protein>
    <submittedName>
        <fullName evidence="2">Transcriptional regulator</fullName>
    </submittedName>
</protein>
<reference evidence="5" key="2">
    <citation type="submission" date="2016-06" db="EMBL/GenBank/DDBJ databases">
        <title>NZP2037 Pacbio-Illumina hybrid assembly.</title>
        <authorList>
            <person name="Ramsay J.P."/>
        </authorList>
    </citation>
    <scope>NUCLEOTIDE SEQUENCE [LARGE SCALE GENOMIC DNA]</scope>
    <source>
        <strain evidence="5">R7ANS::ICEMlSym2042</strain>
    </source>
</reference>
<dbReference type="Gene3D" id="1.10.260.40">
    <property type="entry name" value="lambda repressor-like DNA-binding domains"/>
    <property type="match status" value="1"/>
</dbReference>
<accession>A0A1A5IGK8</accession>
<dbReference type="GO" id="GO:0003677">
    <property type="term" value="F:DNA binding"/>
    <property type="evidence" value="ECO:0007669"/>
    <property type="project" value="InterPro"/>
</dbReference>
<dbReference type="EMBL" id="LZTJ01000007">
    <property type="protein sequence ID" value="OBP78354.1"/>
    <property type="molecule type" value="Genomic_DNA"/>
</dbReference>
<dbReference type="Pfam" id="PF01381">
    <property type="entry name" value="HTH_3"/>
    <property type="match status" value="1"/>
</dbReference>